<evidence type="ECO:0000313" key="3">
    <source>
        <dbReference type="EMBL" id="SHE99065.1"/>
    </source>
</evidence>
<evidence type="ECO:0000313" key="4">
    <source>
        <dbReference type="Proteomes" id="UP000184462"/>
    </source>
</evidence>
<dbReference type="STRING" id="1155689.SAMN05444278_11150"/>
<dbReference type="Gene3D" id="3.90.1300.10">
    <property type="entry name" value="Amidase signature (AS) domain"/>
    <property type="match status" value="1"/>
</dbReference>
<evidence type="ECO:0000256" key="1">
    <source>
        <dbReference type="SAM" id="SignalP"/>
    </source>
</evidence>
<dbReference type="RefSeq" id="WP_073193662.1">
    <property type="nucleotide sequence ID" value="NZ_FQTW01000011.1"/>
</dbReference>
<dbReference type="PANTHER" id="PTHR42678">
    <property type="entry name" value="AMIDASE"/>
    <property type="match status" value="1"/>
</dbReference>
<dbReference type="EMBL" id="FQTW01000011">
    <property type="protein sequence ID" value="SHE99065.1"/>
    <property type="molecule type" value="Genomic_DNA"/>
</dbReference>
<name>A0A1M4Y044_9FLAO</name>
<dbReference type="Proteomes" id="UP000184462">
    <property type="component" value="Unassembled WGS sequence"/>
</dbReference>
<protein>
    <submittedName>
        <fullName evidence="3">Amidase</fullName>
    </submittedName>
</protein>
<accession>A0A1M4Y044</accession>
<keyword evidence="4" id="KW-1185">Reference proteome</keyword>
<dbReference type="InterPro" id="IPR036928">
    <property type="entry name" value="AS_sf"/>
</dbReference>
<dbReference type="Pfam" id="PF01425">
    <property type="entry name" value="Amidase"/>
    <property type="match status" value="1"/>
</dbReference>
<organism evidence="3 4">
    <name type="scientific">Psychroflexus salarius</name>
    <dbReference type="NCBI Taxonomy" id="1155689"/>
    <lineage>
        <taxon>Bacteria</taxon>
        <taxon>Pseudomonadati</taxon>
        <taxon>Bacteroidota</taxon>
        <taxon>Flavobacteriia</taxon>
        <taxon>Flavobacteriales</taxon>
        <taxon>Flavobacteriaceae</taxon>
        <taxon>Psychroflexus</taxon>
    </lineage>
</organism>
<dbReference type="AlphaFoldDB" id="A0A1M4Y044"/>
<feature type="chain" id="PRO_5012138097" evidence="1">
    <location>
        <begin position="21"/>
        <end position="550"/>
    </location>
</feature>
<sequence>MTINKLIFILTVLLALQACNNPSSKTNYPEFDTWEAYDESALIDSSQQNDDPLLRYQLIQSRVFNKNELLKVIKPQLEGFTENKYSEISPLIYENSILDIQNHIADHKLSYKLLTQWYLYRIALHETSQHNNLNAIISINPNAVAQAEILDERKNDNLHPTYGMPILLKDNINTAEMPTTAGALALINHQPSQDAEIVTNLKNHNAIILGKVNLSEWANFLCDGCPNGYSAVGGQTMNPYGPMRFDTGGSSSGSAASVAANYAVAAVGTETSGSILSPSSQQSLVGLKPTIGQLSQNGIIPISSTLDTPGPITRTVADNAILLSAMRSQTKTEDYTLTSIEAPSEIRLGAIKAYMKDSLYLQSIDIFKNNSLQVEVIEPKPMNFSGFLALLNGDMKRDLEAYLKQFASDSVEVRSVSDVVNFNTKDSLLRMPYGQARLNGIVRQDLNDTELDSIRQNLIQSGKTYFDELFNNYQLDAILSINNYNAGQAAVAKYPAITIPMGYSKSGEPQGLTIIMKAGREKNLLKLAHFYEQLTNYRKPPQENSKTIQP</sequence>
<feature type="signal peptide" evidence="1">
    <location>
        <begin position="1"/>
        <end position="20"/>
    </location>
</feature>
<proteinExistence type="predicted"/>
<dbReference type="SUPFAM" id="SSF75304">
    <property type="entry name" value="Amidase signature (AS) enzymes"/>
    <property type="match status" value="1"/>
</dbReference>
<dbReference type="PROSITE" id="PS51257">
    <property type="entry name" value="PROKAR_LIPOPROTEIN"/>
    <property type="match status" value="1"/>
</dbReference>
<keyword evidence="1" id="KW-0732">Signal</keyword>
<evidence type="ECO:0000259" key="2">
    <source>
        <dbReference type="Pfam" id="PF01425"/>
    </source>
</evidence>
<dbReference type="OrthoDB" id="9811471at2"/>
<dbReference type="InterPro" id="IPR023631">
    <property type="entry name" value="Amidase_dom"/>
</dbReference>
<reference evidence="3 4" key="1">
    <citation type="submission" date="2016-11" db="EMBL/GenBank/DDBJ databases">
        <authorList>
            <person name="Jaros S."/>
            <person name="Januszkiewicz K."/>
            <person name="Wedrychowicz H."/>
        </authorList>
    </citation>
    <scope>NUCLEOTIDE SEQUENCE [LARGE SCALE GENOMIC DNA]</scope>
    <source>
        <strain evidence="3 4">DSM 25661</strain>
    </source>
</reference>
<dbReference type="PANTHER" id="PTHR42678:SF34">
    <property type="entry name" value="OS04G0183300 PROTEIN"/>
    <property type="match status" value="1"/>
</dbReference>
<gene>
    <name evidence="3" type="ORF">SAMN05444278_11150</name>
</gene>
<feature type="domain" description="Amidase" evidence="2">
    <location>
        <begin position="128"/>
        <end position="437"/>
    </location>
</feature>